<reference evidence="7 8" key="2">
    <citation type="submission" date="2021-10" db="EMBL/GenBank/DDBJ databases">
        <authorList>
            <person name="Piombo E."/>
        </authorList>
    </citation>
    <scope>NUCLEOTIDE SEQUENCE [LARGE SCALE GENOMIC DNA]</scope>
</reference>
<dbReference type="OrthoDB" id="5876363at2759"/>
<evidence type="ECO:0000256" key="3">
    <source>
        <dbReference type="ARBA" id="ARBA00022833"/>
    </source>
</evidence>
<keyword evidence="2 4" id="KW-0863">Zinc-finger</keyword>
<feature type="region of interest" description="Disordered" evidence="5">
    <location>
        <begin position="368"/>
        <end position="591"/>
    </location>
</feature>
<evidence type="ECO:0000256" key="5">
    <source>
        <dbReference type="SAM" id="MobiDB-lite"/>
    </source>
</evidence>
<feature type="compositionally biased region" description="Basic and acidic residues" evidence="5">
    <location>
        <begin position="35"/>
        <end position="49"/>
    </location>
</feature>
<feature type="compositionally biased region" description="Basic residues" evidence="5">
    <location>
        <begin position="685"/>
        <end position="702"/>
    </location>
</feature>
<evidence type="ECO:0000256" key="1">
    <source>
        <dbReference type="ARBA" id="ARBA00022723"/>
    </source>
</evidence>
<feature type="compositionally biased region" description="Polar residues" evidence="5">
    <location>
        <begin position="1"/>
        <end position="18"/>
    </location>
</feature>
<accession>A0A9N9U4C6</accession>
<dbReference type="EMBL" id="CABFNO020001240">
    <property type="protein sequence ID" value="CAG9971857.1"/>
    <property type="molecule type" value="Genomic_DNA"/>
</dbReference>
<evidence type="ECO:0000313" key="8">
    <source>
        <dbReference type="Proteomes" id="UP000754883"/>
    </source>
</evidence>
<dbReference type="InterPro" id="IPR001965">
    <property type="entry name" value="Znf_PHD"/>
</dbReference>
<dbReference type="InterPro" id="IPR019786">
    <property type="entry name" value="Zinc_finger_PHD-type_CS"/>
</dbReference>
<dbReference type="PROSITE" id="PS01359">
    <property type="entry name" value="ZF_PHD_1"/>
    <property type="match status" value="1"/>
</dbReference>
<feature type="compositionally biased region" description="Polar residues" evidence="5">
    <location>
        <begin position="177"/>
        <end position="186"/>
    </location>
</feature>
<feature type="region of interest" description="Disordered" evidence="5">
    <location>
        <begin position="603"/>
        <end position="724"/>
    </location>
</feature>
<dbReference type="AlphaFoldDB" id="A0A9N9U4C6"/>
<feature type="compositionally biased region" description="Low complexity" evidence="5">
    <location>
        <begin position="426"/>
        <end position="442"/>
    </location>
</feature>
<keyword evidence="8" id="KW-1185">Reference proteome</keyword>
<feature type="compositionally biased region" description="Polar residues" evidence="5">
    <location>
        <begin position="565"/>
        <end position="578"/>
    </location>
</feature>
<sequence>MISSNTRASRSRYSSPAHQQQQNGGGKGEGNGTHEVPKPSANDRSRAFMERWLEPSLQNKPSFEEAGLMRHGVLETMAPLGTLPKPKRGGQENVSASAVRKIILRPSGAGSAAKAATNDAAASSPLSTTAAVADLPTSTANTTTSTTATTPSSTSPSPDMVPPASAPAAVALEPASKTTSPLSTSRKQARKSLSLHKEELDDDDYEPRRPHRRQSTIPSLPPKKGRPPLSVRRSSHSQTSGPLSPVKGRPKMQQSIETRGNEFAEKVVEAAVQEALDHHRYPTAWALKKLYEENAGDASFVTMVEDVFTQTADENTLRDFSRRVKRKKREGNKDKQACYRFFQLTTNSYFAPQKALPAPYAHLIHHDEEEDELEPEPEPRASKKIKVTHSKAAKATSRRASLASSAAGVNGNKLKTPGSRRRARRGSGSSDSSLSSAISLSSPEVTRVLASPTPAARRARAKAKGQEEEAVVAPATTSKVISTTANSNSEPQSQSSGAPKTRPITTRGKSLASSKHQQTAASNTSRPNSPTLSSSAHRPQRKKRAAVDDASMPGRLVPEEPPVSKSFTTPSAKNSLQAQMLDGYEDSWDRRRDAQKVTNNYTALESSIRDGSEEQVSTPAKSTRRSTRQSLNAPPSTRATRSARKRSIEVSDRTASPVSVVNHGGEGSSVIGSRAVTPTNLPPAKKQKTGLRVKLSPIKKKGGTAAGIPRLQGEGLTGSAQGAQKEQASDNDEYCSACGNVGDVVCCDGCPRSFHFECVDMDRDEDLPAEWYCNECLVKNFPSRVPVHKGVFGAALNNLEKCIPRAFSLPKKLQNRFEGVRAGADGDYEEVSSNRAARKKTAGYEEAPDFFRQRDDGEAVLCHDCQKPATDIRAIIPCSVCSLYWHTDCLDPPLAVPPVLKTWRCPAHADELLAEAPPLAPAHRFRKIKGAHIITPAIGRGLKNNGHIEIDWSEEPDLADHSGWKDYASFGRTYKIPAQGVVLDFIERMQKQKHAVTAVHEDEPRRTAPYLTPPVEDRDQPPPPNKVPERTVDEMQASLILTSLCQPPAQGVDQLTSALLASADSNVIALIAQGNAANIAREQLESTDKLSLQTLLAQMENMSATIRQILTGEDSTTLGASAIQNKTAAVSIKPDPLLVEPTPPSTIDHTESVMDLD</sequence>
<dbReference type="PANTHER" id="PTHR47636:SF1">
    <property type="entry name" value="TRANSCRIPTIONAL REGULATORY PROTEIN RCO1"/>
    <property type="match status" value="1"/>
</dbReference>
<dbReference type="InterPro" id="IPR011011">
    <property type="entry name" value="Znf_FYVE_PHD"/>
</dbReference>
<evidence type="ECO:0000256" key="2">
    <source>
        <dbReference type="ARBA" id="ARBA00022771"/>
    </source>
</evidence>
<dbReference type="CDD" id="cd15534">
    <property type="entry name" value="PHD2_PHF12_Rco1"/>
    <property type="match status" value="1"/>
</dbReference>
<dbReference type="Gene3D" id="3.30.40.10">
    <property type="entry name" value="Zinc/RING finger domain, C3HC4 (zinc finger)"/>
    <property type="match status" value="1"/>
</dbReference>
<proteinExistence type="predicted"/>
<dbReference type="InterPro" id="IPR013083">
    <property type="entry name" value="Znf_RING/FYVE/PHD"/>
</dbReference>
<organism evidence="7 8">
    <name type="scientific">Clonostachys byssicola</name>
    <dbReference type="NCBI Taxonomy" id="160290"/>
    <lineage>
        <taxon>Eukaryota</taxon>
        <taxon>Fungi</taxon>
        <taxon>Dikarya</taxon>
        <taxon>Ascomycota</taxon>
        <taxon>Pezizomycotina</taxon>
        <taxon>Sordariomycetes</taxon>
        <taxon>Hypocreomycetidae</taxon>
        <taxon>Hypocreales</taxon>
        <taxon>Bionectriaceae</taxon>
        <taxon>Clonostachys</taxon>
    </lineage>
</organism>
<feature type="compositionally biased region" description="Basic residues" evidence="5">
    <location>
        <begin position="382"/>
        <end position="392"/>
    </location>
</feature>
<feature type="region of interest" description="Disordered" evidence="5">
    <location>
        <begin position="996"/>
        <end position="1027"/>
    </location>
</feature>
<dbReference type="CDD" id="cd15535">
    <property type="entry name" value="PHD1_Rco1"/>
    <property type="match status" value="1"/>
</dbReference>
<feature type="domain" description="PHD-type" evidence="6">
    <location>
        <begin position="732"/>
        <end position="779"/>
    </location>
</feature>
<feature type="region of interest" description="Disordered" evidence="5">
    <location>
        <begin position="108"/>
        <end position="255"/>
    </location>
</feature>
<dbReference type="InterPro" id="IPR052819">
    <property type="entry name" value="Chromatin_regulatory_protein"/>
</dbReference>
<name>A0A9N9U4C6_9HYPO</name>
<evidence type="ECO:0000313" key="7">
    <source>
        <dbReference type="EMBL" id="CAG9971857.1"/>
    </source>
</evidence>
<dbReference type="GO" id="GO:0006357">
    <property type="term" value="P:regulation of transcription by RNA polymerase II"/>
    <property type="evidence" value="ECO:0007669"/>
    <property type="project" value="TreeGrafter"/>
</dbReference>
<evidence type="ECO:0000256" key="4">
    <source>
        <dbReference type="PROSITE-ProRule" id="PRU00146"/>
    </source>
</evidence>
<feature type="compositionally biased region" description="Low complexity" evidence="5">
    <location>
        <begin position="108"/>
        <end position="158"/>
    </location>
</feature>
<dbReference type="Gene3D" id="2.30.30.1150">
    <property type="match status" value="1"/>
</dbReference>
<reference evidence="8" key="1">
    <citation type="submission" date="2019-06" db="EMBL/GenBank/DDBJ databases">
        <authorList>
            <person name="Broberg M."/>
        </authorList>
    </citation>
    <scope>NUCLEOTIDE SEQUENCE [LARGE SCALE GENOMIC DNA]</scope>
</reference>
<feature type="compositionally biased region" description="Low complexity" evidence="5">
    <location>
        <begin position="166"/>
        <end position="176"/>
    </location>
</feature>
<dbReference type="Pfam" id="PF00628">
    <property type="entry name" value="PHD"/>
    <property type="match status" value="1"/>
</dbReference>
<dbReference type="SUPFAM" id="SSF57903">
    <property type="entry name" value="FYVE/PHD zinc finger"/>
    <property type="match status" value="2"/>
</dbReference>
<dbReference type="PANTHER" id="PTHR47636">
    <property type="entry name" value="TRANSCRIPTIONAL REGULATORY PROTEIN RCO1"/>
    <property type="match status" value="1"/>
</dbReference>
<gene>
    <name evidence="7" type="ORF">CBYS24578_00000731</name>
</gene>
<feature type="compositionally biased region" description="Low complexity" evidence="5">
    <location>
        <begin position="393"/>
        <end position="407"/>
    </location>
</feature>
<protein>
    <recommendedName>
        <fullName evidence="6">PHD-type domain-containing protein</fullName>
    </recommendedName>
</protein>
<keyword evidence="1" id="KW-0479">Metal-binding</keyword>
<keyword evidence="3" id="KW-0862">Zinc</keyword>
<dbReference type="GO" id="GO:0032221">
    <property type="term" value="C:Rpd3S complex"/>
    <property type="evidence" value="ECO:0007669"/>
    <property type="project" value="TreeGrafter"/>
</dbReference>
<dbReference type="GO" id="GO:0008270">
    <property type="term" value="F:zinc ion binding"/>
    <property type="evidence" value="ECO:0007669"/>
    <property type="project" value="UniProtKB-KW"/>
</dbReference>
<comment type="caution">
    <text evidence="7">The sequence shown here is derived from an EMBL/GenBank/DDBJ whole genome shotgun (WGS) entry which is preliminary data.</text>
</comment>
<feature type="region of interest" description="Disordered" evidence="5">
    <location>
        <begin position="1"/>
        <end position="49"/>
    </location>
</feature>
<dbReference type="SMART" id="SM00249">
    <property type="entry name" value="PHD"/>
    <property type="match status" value="2"/>
</dbReference>
<dbReference type="InterPro" id="IPR019787">
    <property type="entry name" value="Znf_PHD-finger"/>
</dbReference>
<evidence type="ECO:0000259" key="6">
    <source>
        <dbReference type="PROSITE" id="PS50016"/>
    </source>
</evidence>
<dbReference type="PROSITE" id="PS50016">
    <property type="entry name" value="ZF_PHD_2"/>
    <property type="match status" value="1"/>
</dbReference>
<dbReference type="Proteomes" id="UP000754883">
    <property type="component" value="Unassembled WGS sequence"/>
</dbReference>
<feature type="compositionally biased region" description="Polar residues" evidence="5">
    <location>
        <begin position="475"/>
        <end position="537"/>
    </location>
</feature>